<evidence type="ECO:0000256" key="5">
    <source>
        <dbReference type="ARBA" id="ARBA00022989"/>
    </source>
</evidence>
<comment type="caution">
    <text evidence="8">The sequence shown here is derived from an EMBL/GenBank/DDBJ whole genome shotgun (WGS) entry which is preliminary data.</text>
</comment>
<evidence type="ECO:0000313" key="9">
    <source>
        <dbReference type="Proteomes" id="UP001580928"/>
    </source>
</evidence>
<keyword evidence="4 7" id="KW-0812">Transmembrane</keyword>
<evidence type="ECO:0000256" key="3">
    <source>
        <dbReference type="ARBA" id="ARBA00022679"/>
    </source>
</evidence>
<dbReference type="RefSeq" id="WP_375555847.1">
    <property type="nucleotide sequence ID" value="NZ_JBBVGT010000001.1"/>
</dbReference>
<feature type="transmembrane region" description="Helical" evidence="7">
    <location>
        <begin position="39"/>
        <end position="56"/>
    </location>
</feature>
<keyword evidence="6 7" id="KW-0472">Membrane</keyword>
<sequence length="313" mass="35485">MIYAVLTALLFILMFVYFKIADKFNIIDKPNERSSHTALTIRGGGIIFLVAIIIAGIMHPNYLLPVAGAAVIGIISFLDDRITLSSKIRILFHLAAVTMMFWFLPVFIIMPWWGILALYILVIGIINAYNFMDGINGITGLYSLVVLGGLQYVNINVFNFVERDLIWLPMISCVVFLFFNFRKKAKCFAGDVGSVTMAFWIMFLLLRLILDSGNPIYILFLTVYGIDSIFTIIHRLALRQNIFDAHRLHFYQILANEQKVPHLVVSTIYAVVQALIICFIVGSGMHWLAIFLISTLPLAAVYMLKFRLMKVEA</sequence>
<name>A0ABV5C9P3_9SPHI</name>
<dbReference type="EMBL" id="JBBVGT010000001">
    <property type="protein sequence ID" value="MFB5944263.1"/>
    <property type="molecule type" value="Genomic_DNA"/>
</dbReference>
<keyword evidence="5 7" id="KW-1133">Transmembrane helix</keyword>
<keyword evidence="2" id="KW-1003">Cell membrane</keyword>
<evidence type="ECO:0000256" key="6">
    <source>
        <dbReference type="ARBA" id="ARBA00023136"/>
    </source>
</evidence>
<gene>
    <name evidence="8" type="ORF">WKR92_00315</name>
</gene>
<dbReference type="PANTHER" id="PTHR22926:SF3">
    <property type="entry name" value="UNDECAPRENYL-PHOSPHATE ALPHA-N-ACETYLGLUCOSAMINYL 1-PHOSPHATE TRANSFERASE"/>
    <property type="match status" value="1"/>
</dbReference>
<accession>A0ABV5C9P3</accession>
<evidence type="ECO:0000256" key="7">
    <source>
        <dbReference type="SAM" id="Phobius"/>
    </source>
</evidence>
<evidence type="ECO:0000313" key="8">
    <source>
        <dbReference type="EMBL" id="MFB5944263.1"/>
    </source>
</evidence>
<feature type="transmembrane region" description="Helical" evidence="7">
    <location>
        <begin position="216"/>
        <end position="238"/>
    </location>
</feature>
<feature type="transmembrane region" description="Helical" evidence="7">
    <location>
        <begin position="165"/>
        <end position="181"/>
    </location>
</feature>
<dbReference type="PANTHER" id="PTHR22926">
    <property type="entry name" value="PHOSPHO-N-ACETYLMURAMOYL-PENTAPEPTIDE-TRANSFERASE"/>
    <property type="match status" value="1"/>
</dbReference>
<comment type="subcellular location">
    <subcellularLocation>
        <location evidence="1">Cell membrane</location>
        <topology evidence="1">Multi-pass membrane protein</topology>
    </subcellularLocation>
</comment>
<feature type="transmembrane region" description="Helical" evidence="7">
    <location>
        <begin position="62"/>
        <end position="78"/>
    </location>
</feature>
<feature type="transmembrane region" description="Helical" evidence="7">
    <location>
        <begin position="6"/>
        <end position="27"/>
    </location>
</feature>
<feature type="transmembrane region" description="Helical" evidence="7">
    <location>
        <begin position="90"/>
        <end position="109"/>
    </location>
</feature>
<evidence type="ECO:0000256" key="1">
    <source>
        <dbReference type="ARBA" id="ARBA00004651"/>
    </source>
</evidence>
<keyword evidence="9" id="KW-1185">Reference proteome</keyword>
<dbReference type="InterPro" id="IPR000715">
    <property type="entry name" value="Glycosyl_transferase_4"/>
</dbReference>
<dbReference type="Pfam" id="PF00953">
    <property type="entry name" value="Glycos_transf_4"/>
    <property type="match status" value="1"/>
</dbReference>
<feature type="transmembrane region" description="Helical" evidence="7">
    <location>
        <begin position="288"/>
        <end position="304"/>
    </location>
</feature>
<feature type="transmembrane region" description="Helical" evidence="7">
    <location>
        <begin position="188"/>
        <end position="210"/>
    </location>
</feature>
<organism evidence="8 9">
    <name type="scientific">Albibacterium profundi</name>
    <dbReference type="NCBI Taxonomy" id="3134906"/>
    <lineage>
        <taxon>Bacteria</taxon>
        <taxon>Pseudomonadati</taxon>
        <taxon>Bacteroidota</taxon>
        <taxon>Sphingobacteriia</taxon>
        <taxon>Sphingobacteriales</taxon>
        <taxon>Sphingobacteriaceae</taxon>
        <taxon>Albibacterium</taxon>
    </lineage>
</organism>
<dbReference type="Proteomes" id="UP001580928">
    <property type="component" value="Unassembled WGS sequence"/>
</dbReference>
<protein>
    <submittedName>
        <fullName evidence="8">Glycosyltransferase family 4 protein</fullName>
    </submittedName>
</protein>
<reference evidence="8 9" key="1">
    <citation type="submission" date="2024-04" db="EMBL/GenBank/DDBJ databases">
        <title>Albibacterium profundi sp. nov., isolated from sediment of the Challenger Deep of Mariana Trench.</title>
        <authorList>
            <person name="Wang Y."/>
        </authorList>
    </citation>
    <scope>NUCLEOTIDE SEQUENCE [LARGE SCALE GENOMIC DNA]</scope>
    <source>
        <strain evidence="8 9">RHL897</strain>
    </source>
</reference>
<proteinExistence type="predicted"/>
<feature type="transmembrane region" description="Helical" evidence="7">
    <location>
        <begin position="115"/>
        <end position="132"/>
    </location>
</feature>
<feature type="transmembrane region" description="Helical" evidence="7">
    <location>
        <begin position="259"/>
        <end position="282"/>
    </location>
</feature>
<evidence type="ECO:0000256" key="4">
    <source>
        <dbReference type="ARBA" id="ARBA00022692"/>
    </source>
</evidence>
<dbReference type="CDD" id="cd06854">
    <property type="entry name" value="GT_WbpL_WbcO_like"/>
    <property type="match status" value="1"/>
</dbReference>
<keyword evidence="3" id="KW-0808">Transferase</keyword>
<feature type="transmembrane region" description="Helical" evidence="7">
    <location>
        <begin position="139"/>
        <end position="159"/>
    </location>
</feature>
<evidence type="ECO:0000256" key="2">
    <source>
        <dbReference type="ARBA" id="ARBA00022475"/>
    </source>
</evidence>